<evidence type="ECO:0000313" key="4">
    <source>
        <dbReference type="Proteomes" id="UP000223913"/>
    </source>
</evidence>
<feature type="signal peptide" evidence="1">
    <location>
        <begin position="1"/>
        <end position="25"/>
    </location>
</feature>
<protein>
    <recommendedName>
        <fullName evidence="2">Alginate export domain-containing protein</fullName>
    </recommendedName>
</protein>
<comment type="caution">
    <text evidence="3">The sequence shown here is derived from an EMBL/GenBank/DDBJ whole genome shotgun (WGS) entry which is preliminary data.</text>
</comment>
<evidence type="ECO:0000256" key="1">
    <source>
        <dbReference type="SAM" id="SignalP"/>
    </source>
</evidence>
<organism evidence="3 4">
    <name type="scientific">Flavilitoribacter nigricans (strain ATCC 23147 / DSM 23189 / NBRC 102662 / NCIMB 1420 / SS-2)</name>
    <name type="common">Lewinella nigricans</name>
    <dbReference type="NCBI Taxonomy" id="1122177"/>
    <lineage>
        <taxon>Bacteria</taxon>
        <taxon>Pseudomonadati</taxon>
        <taxon>Bacteroidota</taxon>
        <taxon>Saprospiria</taxon>
        <taxon>Saprospirales</taxon>
        <taxon>Lewinellaceae</taxon>
        <taxon>Flavilitoribacter</taxon>
    </lineage>
</organism>
<dbReference type="AlphaFoldDB" id="A0A2D0N5I6"/>
<proteinExistence type="predicted"/>
<dbReference type="Gene3D" id="2.40.160.100">
    <property type="match status" value="1"/>
</dbReference>
<evidence type="ECO:0000313" key="3">
    <source>
        <dbReference type="EMBL" id="PHN03765.1"/>
    </source>
</evidence>
<feature type="domain" description="Alginate export" evidence="2">
    <location>
        <begin position="28"/>
        <end position="413"/>
    </location>
</feature>
<keyword evidence="1" id="KW-0732">Signal</keyword>
<sequence length="440" mass="49072">MKRSVLIRALLGLACYVLLVPETTAQFTLSAEVRPRSEYRHGFKKLFDTDSQDAAFFVEQRTRLVTSYQDSKTEFLVSLQDVRIWGSERQIYKPNTGVSSNFSSVHQAWGRYHLSNSFAVKAGRMELDYDNARFLGNLAWAQQARSHDALIFEYRDSTSSLDIGAAFNQDANTPEFAKLTNTFYNQTGNYKTMQYAHFHKNFNKGGLSALFLNNGLQGPQDSLGNAETRFSQTLGLIGTLNVSKIKLELEGYYQFGKDGANREISAFLLGASATTNITGKTSLTLGGDYLSGTSLSDTKNRSFNPLYGTNHKFYGFMDYFYVGNASAQMGKTIGLINPYAKFKFGIGKGKALLAHIHHFLSPVTIYSDPEARSGDLSSSLGTEVDLVFNANLSETTNLKVGYSQLFATESMQQIKGGNPDNTQNWFWVMMTFKPTLFKSK</sequence>
<dbReference type="InterPro" id="IPR053728">
    <property type="entry name" value="Alginate_Permeability_Chnl"/>
</dbReference>
<reference evidence="3 4" key="1">
    <citation type="submission" date="2017-10" db="EMBL/GenBank/DDBJ databases">
        <title>The draft genome sequence of Lewinella nigricans NBRC 102662.</title>
        <authorList>
            <person name="Wang K."/>
        </authorList>
    </citation>
    <scope>NUCLEOTIDE SEQUENCE [LARGE SCALE GENOMIC DNA]</scope>
    <source>
        <strain evidence="3 4">NBRC 102662</strain>
    </source>
</reference>
<dbReference type="RefSeq" id="WP_099152797.1">
    <property type="nucleotide sequence ID" value="NZ_PDUD01000029.1"/>
</dbReference>
<dbReference type="EMBL" id="PDUD01000029">
    <property type="protein sequence ID" value="PHN03765.1"/>
    <property type="molecule type" value="Genomic_DNA"/>
</dbReference>
<evidence type="ECO:0000259" key="2">
    <source>
        <dbReference type="Pfam" id="PF13372"/>
    </source>
</evidence>
<dbReference type="InterPro" id="IPR025388">
    <property type="entry name" value="Alginate_export_dom"/>
</dbReference>
<dbReference type="OrthoDB" id="1070463at2"/>
<dbReference type="Pfam" id="PF13372">
    <property type="entry name" value="Alginate_exp"/>
    <property type="match status" value="1"/>
</dbReference>
<gene>
    <name evidence="3" type="ORF">CRP01_24765</name>
</gene>
<keyword evidence="4" id="KW-1185">Reference proteome</keyword>
<feature type="chain" id="PRO_5012180812" description="Alginate export domain-containing protein" evidence="1">
    <location>
        <begin position="26"/>
        <end position="440"/>
    </location>
</feature>
<dbReference type="Proteomes" id="UP000223913">
    <property type="component" value="Unassembled WGS sequence"/>
</dbReference>
<accession>A0A2D0N5I6</accession>
<name>A0A2D0N5I6_FLAN2</name>